<keyword evidence="10" id="KW-0411">Iron-sulfur</keyword>
<dbReference type="GO" id="GO:0006281">
    <property type="term" value="P:DNA repair"/>
    <property type="evidence" value="ECO:0007669"/>
    <property type="project" value="UniProtKB-KW"/>
</dbReference>
<dbReference type="PANTHER" id="PTHR33693">
    <property type="entry name" value="TYPE-5 URACIL-DNA GLYCOSYLASE"/>
    <property type="match status" value="1"/>
</dbReference>
<organism evidence="13 14">
    <name type="scientific">Sulfurimonas denitrificans (strain ATCC 33889 / DSM 1251)</name>
    <name type="common">Thiomicrospira denitrificans (strain ATCC 33889 / DSM 1251)</name>
    <dbReference type="NCBI Taxonomy" id="326298"/>
    <lineage>
        <taxon>Bacteria</taxon>
        <taxon>Pseudomonadati</taxon>
        <taxon>Campylobacterota</taxon>
        <taxon>Epsilonproteobacteria</taxon>
        <taxon>Campylobacterales</taxon>
        <taxon>Sulfurimonadaceae</taxon>
        <taxon>Sulfurimonas</taxon>
    </lineage>
</organism>
<dbReference type="SMART" id="SM00987">
    <property type="entry name" value="UreE_C"/>
    <property type="match status" value="1"/>
</dbReference>
<dbReference type="CDD" id="cd10030">
    <property type="entry name" value="UDG-F4_TTUDGA_SPO1dp_like"/>
    <property type="match status" value="1"/>
</dbReference>
<reference evidence="13 14" key="1">
    <citation type="journal article" date="2008" name="Appl. Environ. Microbiol.">
        <title>Genome of the epsilonproteobacterial chemolithoautotroph Sulfurimonas denitrificans.</title>
        <authorList>
            <person name="Sievert S.M."/>
            <person name="Scott K.M."/>
            <person name="Klotz M.G."/>
            <person name="Chain P.S.G."/>
            <person name="Hauser L.J."/>
            <person name="Hemp J."/>
            <person name="Huegler M."/>
            <person name="Land M."/>
            <person name="Lapidus A."/>
            <person name="Larimer F.W."/>
            <person name="Lucas S."/>
            <person name="Malfatti S.A."/>
            <person name="Meyer F."/>
            <person name="Paulsen I.T."/>
            <person name="Ren Q."/>
            <person name="Simon J."/>
            <person name="Bailey K."/>
            <person name="Diaz E."/>
            <person name="Fitzpatrick K.A."/>
            <person name="Glover B."/>
            <person name="Gwatney N."/>
            <person name="Korajkic A."/>
            <person name="Long A."/>
            <person name="Mobberley J.M."/>
            <person name="Pantry S.N."/>
            <person name="Pazder G."/>
            <person name="Peterson S."/>
            <person name="Quintanilla J.D."/>
            <person name="Sprinkle R."/>
            <person name="Stephens J."/>
            <person name="Thomas P."/>
            <person name="Vaughn R."/>
            <person name="Weber M.J."/>
            <person name="Wooten L.L."/>
        </authorList>
    </citation>
    <scope>NUCLEOTIDE SEQUENCE [LARGE SCALE GENOMIC DNA]</scope>
    <source>
        <strain evidence="14">ATCC 33889 / DSM 1251</strain>
    </source>
</reference>
<feature type="domain" description="Uracil-DNA glycosylase-like" evidence="12">
    <location>
        <begin position="65"/>
        <end position="212"/>
    </location>
</feature>
<dbReference type="OrthoDB" id="5290748at2"/>
<dbReference type="Proteomes" id="UP000002714">
    <property type="component" value="Chromosome"/>
</dbReference>
<dbReference type="InterPro" id="IPR036895">
    <property type="entry name" value="Uracil-DNA_glycosylase-like_sf"/>
</dbReference>
<keyword evidence="9" id="KW-0408">Iron</keyword>
<comment type="similarity">
    <text evidence="2">Belongs to the uracil-DNA glycosylase (UDG) superfamily. Type 4 (UDGa) family.</text>
</comment>
<evidence type="ECO:0000259" key="12">
    <source>
        <dbReference type="SMART" id="SM00986"/>
    </source>
</evidence>
<proteinExistence type="inferred from homology"/>
<dbReference type="GO" id="GO:0046872">
    <property type="term" value="F:metal ion binding"/>
    <property type="evidence" value="ECO:0007669"/>
    <property type="project" value="UniProtKB-KW"/>
</dbReference>
<dbReference type="STRING" id="326298.Suden_0963"/>
<dbReference type="Gene3D" id="3.40.470.10">
    <property type="entry name" value="Uracil-DNA glycosylase-like domain"/>
    <property type="match status" value="1"/>
</dbReference>
<keyword evidence="11" id="KW-0234">DNA repair</keyword>
<gene>
    <name evidence="13" type="ordered locus">Suden_0963</name>
</gene>
<evidence type="ECO:0000256" key="1">
    <source>
        <dbReference type="ARBA" id="ARBA00001400"/>
    </source>
</evidence>
<evidence type="ECO:0000313" key="13">
    <source>
        <dbReference type="EMBL" id="ABB44241.1"/>
    </source>
</evidence>
<keyword evidence="5" id="KW-0004">4Fe-4S</keyword>
<evidence type="ECO:0000256" key="5">
    <source>
        <dbReference type="ARBA" id="ARBA00022485"/>
    </source>
</evidence>
<dbReference type="SMART" id="SM00986">
    <property type="entry name" value="UDG"/>
    <property type="match status" value="1"/>
</dbReference>
<evidence type="ECO:0000256" key="4">
    <source>
        <dbReference type="ARBA" id="ARBA00019403"/>
    </source>
</evidence>
<sequence>MKSFQNLLLLENLYRLRALGFEYIDQFSINQKTQNSKPLTINELSKEVSTCYLCDLSKSRTQSMSGYGNSNADVMIIDYSVSLGEDNTNSYYCGRSGDILKNMIENVLELKIEDVYFTHAIKCKPLNSKTPSESEWDSCKNYLFSQIEFVKPKVVVTLGKDAYAKVTSENDNFQNVRGHVIDFKSYKLVPIYHPNYLLRNPDDKKIAFNDLKTIKSLLK</sequence>
<evidence type="ECO:0000256" key="7">
    <source>
        <dbReference type="ARBA" id="ARBA00022763"/>
    </source>
</evidence>
<keyword evidence="14" id="KW-1185">Reference proteome</keyword>
<dbReference type="NCBIfam" id="TIGR00758">
    <property type="entry name" value="UDG_fam4"/>
    <property type="match status" value="1"/>
</dbReference>
<evidence type="ECO:0000313" key="14">
    <source>
        <dbReference type="Proteomes" id="UP000002714"/>
    </source>
</evidence>
<evidence type="ECO:0000256" key="3">
    <source>
        <dbReference type="ARBA" id="ARBA00012030"/>
    </source>
</evidence>
<evidence type="ECO:0000256" key="10">
    <source>
        <dbReference type="ARBA" id="ARBA00023014"/>
    </source>
</evidence>
<dbReference type="AlphaFoldDB" id="Q30RZ0"/>
<name>Q30RZ0_SULDN</name>
<protein>
    <recommendedName>
        <fullName evidence="4">Type-4 uracil-DNA glycosylase</fullName>
        <ecNumber evidence="3">3.2.2.27</ecNumber>
    </recommendedName>
</protein>
<evidence type="ECO:0000256" key="8">
    <source>
        <dbReference type="ARBA" id="ARBA00022801"/>
    </source>
</evidence>
<evidence type="ECO:0000256" key="2">
    <source>
        <dbReference type="ARBA" id="ARBA00006521"/>
    </source>
</evidence>
<dbReference type="Pfam" id="PF03167">
    <property type="entry name" value="UDG"/>
    <property type="match status" value="1"/>
</dbReference>
<keyword evidence="6" id="KW-0479">Metal-binding</keyword>
<dbReference type="InterPro" id="IPR005122">
    <property type="entry name" value="Uracil-DNA_glycosylase-like"/>
</dbReference>
<dbReference type="EC" id="3.2.2.27" evidence="3"/>
<dbReference type="InterPro" id="IPR005273">
    <property type="entry name" value="Ura-DNA_glyco_family4"/>
</dbReference>
<dbReference type="RefSeq" id="WP_011372593.1">
    <property type="nucleotide sequence ID" value="NC_007575.1"/>
</dbReference>
<keyword evidence="8" id="KW-0378">Hydrolase</keyword>
<dbReference type="HOGENOM" id="CLU_044815_1_4_7"/>
<dbReference type="KEGG" id="tdn:Suden_0963"/>
<accession>Q30RZ0</accession>
<evidence type="ECO:0000256" key="6">
    <source>
        <dbReference type="ARBA" id="ARBA00022723"/>
    </source>
</evidence>
<dbReference type="eggNOG" id="COG1573">
    <property type="taxonomic scope" value="Bacteria"/>
</dbReference>
<dbReference type="PANTHER" id="PTHR33693:SF1">
    <property type="entry name" value="TYPE-4 URACIL-DNA GLYCOSYLASE"/>
    <property type="match status" value="1"/>
</dbReference>
<evidence type="ECO:0000256" key="11">
    <source>
        <dbReference type="ARBA" id="ARBA00023204"/>
    </source>
</evidence>
<dbReference type="GO" id="GO:0004844">
    <property type="term" value="F:uracil DNA N-glycosylase activity"/>
    <property type="evidence" value="ECO:0007669"/>
    <property type="project" value="UniProtKB-EC"/>
</dbReference>
<dbReference type="SUPFAM" id="SSF52141">
    <property type="entry name" value="Uracil-DNA glycosylase-like"/>
    <property type="match status" value="1"/>
</dbReference>
<dbReference type="EMBL" id="CP000153">
    <property type="protein sequence ID" value="ABB44241.1"/>
    <property type="molecule type" value="Genomic_DNA"/>
</dbReference>
<dbReference type="GO" id="GO:0051539">
    <property type="term" value="F:4 iron, 4 sulfur cluster binding"/>
    <property type="evidence" value="ECO:0007669"/>
    <property type="project" value="UniProtKB-KW"/>
</dbReference>
<evidence type="ECO:0000256" key="9">
    <source>
        <dbReference type="ARBA" id="ARBA00023004"/>
    </source>
</evidence>
<keyword evidence="7" id="KW-0227">DNA damage</keyword>
<dbReference type="InterPro" id="IPR051536">
    <property type="entry name" value="UDG_Type-4/5"/>
</dbReference>
<comment type="catalytic activity">
    <reaction evidence="1">
        <text>Hydrolyzes single-stranded DNA or mismatched double-stranded DNA and polynucleotides, releasing free uracil.</text>
        <dbReference type="EC" id="3.2.2.27"/>
    </reaction>
</comment>